<evidence type="ECO:0000313" key="1">
    <source>
        <dbReference type="EMBL" id="MFM9331667.1"/>
    </source>
</evidence>
<protein>
    <submittedName>
        <fullName evidence="1">DUF2508 family protein</fullName>
    </submittedName>
</protein>
<organism evidence="1 2">
    <name type="scientific">Paenibacillus mesotrionivorans</name>
    <dbReference type="NCBI Taxonomy" id="3160968"/>
    <lineage>
        <taxon>Bacteria</taxon>
        <taxon>Bacillati</taxon>
        <taxon>Bacillota</taxon>
        <taxon>Bacilli</taxon>
        <taxon>Bacillales</taxon>
        <taxon>Paenibacillaceae</taxon>
        <taxon>Paenibacillus</taxon>
    </lineage>
</organism>
<sequence length="113" mass="13123">MGFFPVWKGKVQKRLEEPRFLDKVGMHQEIRKAHLEWTTAQQRLEWVVEKDQIDYAIFALEAAEKRYIMLLRQAKLMQWEDGLLVATQAQHMHALTGKGKEATKKGRGQAAGF</sequence>
<dbReference type="EMBL" id="JBJURJ010000021">
    <property type="protein sequence ID" value="MFM9331667.1"/>
    <property type="molecule type" value="Genomic_DNA"/>
</dbReference>
<gene>
    <name evidence="1" type="ORF">ACI1P1_25540</name>
</gene>
<reference evidence="1" key="1">
    <citation type="submission" date="2024-12" db="EMBL/GenBank/DDBJ databases">
        <authorList>
            <person name="Wu N."/>
        </authorList>
    </citation>
    <scope>NUCLEOTIDE SEQUENCE</scope>
    <source>
        <strain evidence="1">P15</strain>
    </source>
</reference>
<comment type="caution">
    <text evidence="1">The sequence shown here is derived from an EMBL/GenBank/DDBJ whole genome shotgun (WGS) entry which is preliminary data.</text>
</comment>
<proteinExistence type="predicted"/>
<evidence type="ECO:0000313" key="2">
    <source>
        <dbReference type="Proteomes" id="UP001631969"/>
    </source>
</evidence>
<accession>A0ACC7P8G3</accession>
<dbReference type="Proteomes" id="UP001631969">
    <property type="component" value="Unassembled WGS sequence"/>
</dbReference>
<name>A0ACC7P8G3_9BACL</name>
<keyword evidence="2" id="KW-1185">Reference proteome</keyword>